<sequence length="105" mass="11902">MIESAERDRVRFVSGNRGLALDCEIFAIGTPTADAIFLPASAFLHPYRDENLREPLRSTTSIISRSRRTPKRLTWLCPIIPADLHHDADRFHSSEWEPDVGKISS</sequence>
<evidence type="ECO:0000313" key="1">
    <source>
        <dbReference type="EMBL" id="KLU05255.1"/>
    </source>
</evidence>
<dbReference type="PATRIC" id="fig|595434.4.peg.2616"/>
<keyword evidence="2" id="KW-1185">Reference proteome</keyword>
<dbReference type="Proteomes" id="UP000036367">
    <property type="component" value="Unassembled WGS sequence"/>
</dbReference>
<reference evidence="1" key="1">
    <citation type="submission" date="2015-05" db="EMBL/GenBank/DDBJ databases">
        <title>Permanent draft genome of Rhodopirellula islandicus K833.</title>
        <authorList>
            <person name="Kizina J."/>
            <person name="Richter M."/>
            <person name="Glockner F.O."/>
            <person name="Harder J."/>
        </authorList>
    </citation>
    <scope>NUCLEOTIDE SEQUENCE [LARGE SCALE GENOMIC DNA]</scope>
    <source>
        <strain evidence="1">K833</strain>
    </source>
</reference>
<gene>
    <name evidence="1" type="ORF">RISK_002746</name>
</gene>
<protein>
    <submittedName>
        <fullName evidence="1">Uncharacterized protein</fullName>
    </submittedName>
</protein>
<evidence type="ECO:0000313" key="2">
    <source>
        <dbReference type="Proteomes" id="UP000036367"/>
    </source>
</evidence>
<accession>A0A0J1BFC9</accession>
<dbReference type="EMBL" id="LECT01000021">
    <property type="protein sequence ID" value="KLU05255.1"/>
    <property type="molecule type" value="Genomic_DNA"/>
</dbReference>
<name>A0A0J1BFC9_RHOIS</name>
<organism evidence="1 2">
    <name type="scientific">Rhodopirellula islandica</name>
    <dbReference type="NCBI Taxonomy" id="595434"/>
    <lineage>
        <taxon>Bacteria</taxon>
        <taxon>Pseudomonadati</taxon>
        <taxon>Planctomycetota</taxon>
        <taxon>Planctomycetia</taxon>
        <taxon>Pirellulales</taxon>
        <taxon>Pirellulaceae</taxon>
        <taxon>Rhodopirellula</taxon>
    </lineage>
</organism>
<proteinExistence type="predicted"/>
<dbReference type="AlphaFoldDB" id="A0A0J1BFC9"/>
<comment type="caution">
    <text evidence="1">The sequence shown here is derived from an EMBL/GenBank/DDBJ whole genome shotgun (WGS) entry which is preliminary data.</text>
</comment>